<keyword evidence="3" id="KW-1185">Reference proteome</keyword>
<comment type="caution">
    <text evidence="2">The sequence shown here is derived from an EMBL/GenBank/DDBJ whole genome shotgun (WGS) entry which is preliminary data.</text>
</comment>
<gene>
    <name evidence="2" type="ORF">ACFOEE_04980</name>
</gene>
<dbReference type="Gene3D" id="3.40.190.10">
    <property type="entry name" value="Periplasmic binding protein-like II"/>
    <property type="match status" value="2"/>
</dbReference>
<sequence length="274" mass="31137">MSRCLSHCMLIAAFLLSGAAYAVPTKIKIYHNPSVGVQTEALVFEAVRNLLPQYSLFEEEASVDRALKNVQQKDGLCVRNLLKNKERSEYLLFSEPLTYFLGLNVYASPKLIDTQTHTFASLQELFAKQPNWVLGVEKERSYGDAIDNLIRTLPAKQLYRKDGSENEAQMHAMLVANRIDILFEYPSVIAYHNSFKALLRENQPIALAVTEISPLASGRIACIDTPETRAFLDDFNTQLKQLYNTSQFMEWHLNYISPSLHAQFQHAFSLLKSN</sequence>
<proteinExistence type="predicted"/>
<evidence type="ECO:0000256" key="1">
    <source>
        <dbReference type="SAM" id="SignalP"/>
    </source>
</evidence>
<evidence type="ECO:0000313" key="2">
    <source>
        <dbReference type="EMBL" id="MFC3031864.1"/>
    </source>
</evidence>
<reference evidence="3" key="1">
    <citation type="journal article" date="2019" name="Int. J. Syst. Evol. Microbiol.">
        <title>The Global Catalogue of Microorganisms (GCM) 10K type strain sequencing project: providing services to taxonomists for standard genome sequencing and annotation.</title>
        <authorList>
            <consortium name="The Broad Institute Genomics Platform"/>
            <consortium name="The Broad Institute Genome Sequencing Center for Infectious Disease"/>
            <person name="Wu L."/>
            <person name="Ma J."/>
        </authorList>
    </citation>
    <scope>NUCLEOTIDE SEQUENCE [LARGE SCALE GENOMIC DNA]</scope>
    <source>
        <strain evidence="3">KCTC 42730</strain>
    </source>
</reference>
<dbReference type="RefSeq" id="WP_377121528.1">
    <property type="nucleotide sequence ID" value="NZ_JBHRSD010000010.1"/>
</dbReference>
<organism evidence="2 3">
    <name type="scientific">Pseudoalteromonas fenneropenaei</name>
    <dbReference type="NCBI Taxonomy" id="1737459"/>
    <lineage>
        <taxon>Bacteria</taxon>
        <taxon>Pseudomonadati</taxon>
        <taxon>Pseudomonadota</taxon>
        <taxon>Gammaproteobacteria</taxon>
        <taxon>Alteromonadales</taxon>
        <taxon>Pseudoalteromonadaceae</taxon>
        <taxon>Pseudoalteromonas</taxon>
    </lineage>
</organism>
<name>A0ABV7CH03_9GAMM</name>
<evidence type="ECO:0000313" key="3">
    <source>
        <dbReference type="Proteomes" id="UP001595453"/>
    </source>
</evidence>
<feature type="signal peptide" evidence="1">
    <location>
        <begin position="1"/>
        <end position="22"/>
    </location>
</feature>
<evidence type="ECO:0008006" key="4">
    <source>
        <dbReference type="Google" id="ProtNLM"/>
    </source>
</evidence>
<feature type="chain" id="PRO_5046988282" description="Solute-binding protein family 3/N-terminal domain-containing protein" evidence="1">
    <location>
        <begin position="23"/>
        <end position="274"/>
    </location>
</feature>
<dbReference type="EMBL" id="JBHRSD010000010">
    <property type="protein sequence ID" value="MFC3031864.1"/>
    <property type="molecule type" value="Genomic_DNA"/>
</dbReference>
<protein>
    <recommendedName>
        <fullName evidence="4">Solute-binding protein family 3/N-terminal domain-containing protein</fullName>
    </recommendedName>
</protein>
<accession>A0ABV7CH03</accession>
<dbReference type="SUPFAM" id="SSF53850">
    <property type="entry name" value="Periplasmic binding protein-like II"/>
    <property type="match status" value="1"/>
</dbReference>
<keyword evidence="1" id="KW-0732">Signal</keyword>
<dbReference type="Proteomes" id="UP001595453">
    <property type="component" value="Unassembled WGS sequence"/>
</dbReference>